<dbReference type="Gene3D" id="3.40.50.720">
    <property type="entry name" value="NAD(P)-binding Rossmann-like Domain"/>
    <property type="match status" value="1"/>
</dbReference>
<dbReference type="InterPro" id="IPR003869">
    <property type="entry name" value="Polysac_CapD-like"/>
</dbReference>
<protein>
    <submittedName>
        <fullName evidence="3">UDP-N-acetylglucosamine 4,6-dehydratase (Inverting)</fullName>
    </submittedName>
</protein>
<evidence type="ECO:0000259" key="2">
    <source>
        <dbReference type="Pfam" id="PF02719"/>
    </source>
</evidence>
<dbReference type="InterPro" id="IPR020025">
    <property type="entry name" value="PseB"/>
</dbReference>
<dbReference type="CDD" id="cd05237">
    <property type="entry name" value="UDP_invert_4-6DH_SDR_e"/>
    <property type="match status" value="1"/>
</dbReference>
<organism evidence="3 4">
    <name type="scientific">Candidatus Chisholmbacteria bacterium RIFCSPHIGHO2_01_FULL_48_12</name>
    <dbReference type="NCBI Taxonomy" id="1797589"/>
    <lineage>
        <taxon>Bacteria</taxon>
        <taxon>Candidatus Chisholmiibacteriota</taxon>
    </lineage>
</organism>
<evidence type="ECO:0000313" key="4">
    <source>
        <dbReference type="Proteomes" id="UP000177324"/>
    </source>
</evidence>
<accession>A0A1G1VNQ0</accession>
<evidence type="ECO:0000256" key="1">
    <source>
        <dbReference type="ARBA" id="ARBA00007430"/>
    </source>
</evidence>
<dbReference type="InterPro" id="IPR036291">
    <property type="entry name" value="NAD(P)-bd_dom_sf"/>
</dbReference>
<dbReference type="AlphaFoldDB" id="A0A1G1VNQ0"/>
<dbReference type="PANTHER" id="PTHR43318">
    <property type="entry name" value="UDP-N-ACETYLGLUCOSAMINE 4,6-DEHYDRATASE"/>
    <property type="match status" value="1"/>
</dbReference>
<name>A0A1G1VNQ0_9BACT</name>
<comment type="caution">
    <text evidence="3">The sequence shown here is derived from an EMBL/GenBank/DDBJ whole genome shotgun (WGS) entry which is preliminary data.</text>
</comment>
<gene>
    <name evidence="3" type="ORF">A2784_04105</name>
</gene>
<comment type="similarity">
    <text evidence="1">Belongs to the polysaccharide synthase family.</text>
</comment>
<sequence length="326" mass="36790">MAKFSWQGKTVLITGGTGSFGRAFVNYLLAKPRPPVIRIFSRDEFKQSQMQQELSARRIDQVRFLLGDVRDKDRLLRATQGVDVVVHAAALKHIHLGEYNPFEPIKTNILGTQNVVEAVLDTGVKKAVLISSDKAVYPINLYGATKLCAEKLFVQGNVYTGKSRGVFSVVRYGNVLGSRGSVVPIFKHQKDTGVVTITDPKMTRFWITLGQACKFVEKAVTNMQGGEIFIPKIPSINIVDLAKVIAPGAKLKSVGIRPGEKLYEALITEEESLRLKEYKDYYTVTPQFPFWEGEQVKKRGRLKKPFIYRSDKNDQWLTRQQLRQLL</sequence>
<dbReference type="SUPFAM" id="SSF51735">
    <property type="entry name" value="NAD(P)-binding Rossmann-fold domains"/>
    <property type="match status" value="1"/>
</dbReference>
<evidence type="ECO:0000313" key="3">
    <source>
        <dbReference type="EMBL" id="OGY16993.1"/>
    </source>
</evidence>
<reference evidence="3 4" key="1">
    <citation type="journal article" date="2016" name="Nat. Commun.">
        <title>Thousands of microbial genomes shed light on interconnected biogeochemical processes in an aquifer system.</title>
        <authorList>
            <person name="Anantharaman K."/>
            <person name="Brown C.T."/>
            <person name="Hug L.A."/>
            <person name="Sharon I."/>
            <person name="Castelle C.J."/>
            <person name="Probst A.J."/>
            <person name="Thomas B.C."/>
            <person name="Singh A."/>
            <person name="Wilkins M.J."/>
            <person name="Karaoz U."/>
            <person name="Brodie E.L."/>
            <person name="Williams K.H."/>
            <person name="Hubbard S.S."/>
            <person name="Banfield J.F."/>
        </authorList>
    </citation>
    <scope>NUCLEOTIDE SEQUENCE [LARGE SCALE GENOMIC DNA]</scope>
</reference>
<dbReference type="PANTHER" id="PTHR43318:SF2">
    <property type="entry name" value="UDP-N-ACETYLGLUCOSAMINE 4,6-DEHYDRATASE (INVERTING)"/>
    <property type="match status" value="1"/>
</dbReference>
<feature type="domain" description="Polysaccharide biosynthesis protein CapD-like" evidence="2">
    <location>
        <begin position="11"/>
        <end position="285"/>
    </location>
</feature>
<dbReference type="EMBL" id="MHCH01000036">
    <property type="protein sequence ID" value="OGY16993.1"/>
    <property type="molecule type" value="Genomic_DNA"/>
</dbReference>
<dbReference type="NCBIfam" id="TIGR03589">
    <property type="entry name" value="PseB"/>
    <property type="match status" value="1"/>
</dbReference>
<dbReference type="Proteomes" id="UP000177324">
    <property type="component" value="Unassembled WGS sequence"/>
</dbReference>
<dbReference type="Pfam" id="PF02719">
    <property type="entry name" value="Polysacc_synt_2"/>
    <property type="match status" value="1"/>
</dbReference>
<dbReference type="InterPro" id="IPR051203">
    <property type="entry name" value="Polysaccharide_Synthase-Rel"/>
</dbReference>
<dbReference type="STRING" id="1797589.A2784_04105"/>
<proteinExistence type="inferred from homology"/>